<protein>
    <submittedName>
        <fullName evidence="1">Uncharacterized protein</fullName>
    </submittedName>
</protein>
<name>A0A4R8F9Z4_9GAMM</name>
<comment type="caution">
    <text evidence="1">The sequence shown here is derived from an EMBL/GenBank/DDBJ whole genome shotgun (WGS) entry which is preliminary data.</text>
</comment>
<reference evidence="1 2" key="1">
    <citation type="submission" date="2019-03" db="EMBL/GenBank/DDBJ databases">
        <title>Freshwater and sediment microbial communities from various areas in North America, analyzing microbe dynamics in response to fracking.</title>
        <authorList>
            <person name="Lamendella R."/>
        </authorList>
    </citation>
    <scope>NUCLEOTIDE SEQUENCE [LARGE SCALE GENOMIC DNA]</scope>
    <source>
        <strain evidence="1 2">6_TX</strain>
    </source>
</reference>
<dbReference type="Proteomes" id="UP000294489">
    <property type="component" value="Unassembled WGS sequence"/>
</dbReference>
<sequence length="118" mass="12951">MSRSISPFRLKRPCGNCPFRTDGKAIGLMAGRLDEITTEITTGDGKPFFCHKTLSGEPSDERPYTPGDRDAICAGALIYQLKVGRVPIPIRLAFSLGEYSYEDLMAHADTIIEPSDIT</sequence>
<accession>A0A4R8F9Z4</accession>
<evidence type="ECO:0000313" key="2">
    <source>
        <dbReference type="Proteomes" id="UP000294489"/>
    </source>
</evidence>
<dbReference type="OrthoDB" id="8912363at2"/>
<organism evidence="1 2">
    <name type="scientific">Modicisalibacter xianhensis</name>
    <dbReference type="NCBI Taxonomy" id="442341"/>
    <lineage>
        <taxon>Bacteria</taxon>
        <taxon>Pseudomonadati</taxon>
        <taxon>Pseudomonadota</taxon>
        <taxon>Gammaproteobacteria</taxon>
        <taxon>Oceanospirillales</taxon>
        <taxon>Halomonadaceae</taxon>
        <taxon>Modicisalibacter</taxon>
    </lineage>
</organism>
<dbReference type="EMBL" id="SOEC01000029">
    <property type="protein sequence ID" value="TDX22474.1"/>
    <property type="molecule type" value="Genomic_DNA"/>
</dbReference>
<proteinExistence type="predicted"/>
<dbReference type="AlphaFoldDB" id="A0A4R8F9Z4"/>
<gene>
    <name evidence="1" type="ORF">DFO67_1297</name>
</gene>
<evidence type="ECO:0000313" key="1">
    <source>
        <dbReference type="EMBL" id="TDX22474.1"/>
    </source>
</evidence>
<dbReference type="RefSeq" id="WP_134021082.1">
    <property type="nucleotide sequence ID" value="NZ_SOEC01000029.1"/>
</dbReference>